<dbReference type="InterPro" id="IPR041679">
    <property type="entry name" value="DNA2/NAM7-like_C"/>
</dbReference>
<feature type="domain" description="DNA2/NAM7 helicase helicase" evidence="6">
    <location>
        <begin position="841"/>
        <end position="900"/>
    </location>
</feature>
<dbReference type="GO" id="GO:0016787">
    <property type="term" value="F:hydrolase activity"/>
    <property type="evidence" value="ECO:0007669"/>
    <property type="project" value="UniProtKB-KW"/>
</dbReference>
<evidence type="ECO:0000313" key="11">
    <source>
        <dbReference type="Proteomes" id="UP000583101"/>
    </source>
</evidence>
<dbReference type="AlphaFoldDB" id="A0A4Y8AB17"/>
<dbReference type="InterPro" id="IPR050534">
    <property type="entry name" value="Coronavir_polyprotein_1ab"/>
</dbReference>
<dbReference type="Gene3D" id="3.40.50.300">
    <property type="entry name" value="P-loop containing nucleotide triphosphate hydrolases"/>
    <property type="match status" value="2"/>
</dbReference>
<evidence type="ECO:0000313" key="10">
    <source>
        <dbReference type="Proteomes" id="UP000297248"/>
    </source>
</evidence>
<dbReference type="Proteomes" id="UP000297248">
    <property type="component" value="Unassembled WGS sequence"/>
</dbReference>
<dbReference type="RefSeq" id="WP_134336584.1">
    <property type="nucleotide sequence ID" value="NZ_BMCZ01000002.1"/>
</dbReference>
<dbReference type="EMBL" id="SNQG01000004">
    <property type="protein sequence ID" value="TEW65715.1"/>
    <property type="molecule type" value="Genomic_DNA"/>
</dbReference>
<sequence>MTRPYLNFSIQELENRYIVIHDNKSEIEVLLRELDIRTTSRAKKLSEQARRRVQELSYVKPFVKIKDVVLPIGLPVDFPPFIEVKQVNSDINAVRILNAWTALEVLSPQSFLKPEQLAQNGDRTLIKSAGIGLLPWDGDGEKSKPDYKLFYHIVLGTVKMPEAVAALMEKFPDSRAERPVKAGEAVLASLLVDRNGFLVDEGAAVISSFGWGVSNVLKGNLRQLGDWAVVEPKLTSDFYNFINRKDDEGNPLSVSSALIGQAYHWIKEKFDLPDGLLKQAPFTVKVYHYMRNAGPPDPLLLNSFFVADLTAAKQAFLSGKPTSNLTRYLGGLVPDRTYDLLVENDILEQIVAPENFPPARWPGKGRHPLVLLQQAAVNLSVNGLRGNGILPVNGPPGTGKTTLLRDIVAGLVTERAKQMVSFNDPKTAFTHSGEKINVGNGWLHLYQLNERLKGFEMLVVSSNNKAVENVSAELPSLDAIADDATDLRYFKTLSDAVHQKETWGMCAAVLGNALNRATFMQRFWWDKETGFRTYLAAASGISQNWEETDSKTGTVRIRTPHIIEVENAPASPELALVAWHQARQQFQSVLQAVEDRKAELAIVRAKVRSLPRLMTEERDLAKAASTAALNLEHAQADLHNVSSLLASTIIRKQRAENQITAHRQSRPSFIARLLNTTRFVEWKTVNQTLLKDLSDILEMQVRQLKSEQDVKYELAKRKDQSLKATKANKDTLKVLSDAQAVIAQFQSKSGTHLVDADFWRKPHAVKQLTSPWFDAADQRLRDALFIEAMNVHKAFIDASAQYFRHNLGVLMMALSGKDFSDTKKQVLLQDMWASLFLVIPCISTTFASVGRMMKELPPESLGYLLVDEAGQALPQAAIGALMRTKRAIIVGDPVQIEPVVSLPDSLTRSICGEFLVEADRYNAPEGSVQTLGDQTSAFVADFVAPGAVRTVGVPLLVHRRCADPMFSISNKIGYGGQMVQAKRPLSSSIRDLFGPSRWFDIAGQAQDKWCAQEGDWVIGMLQQLKSSGIKPDLYIVSPFVIVADNLRMLLRRTGILHNWVDNPESWPSERVGTVHTVQGREAEAVIFVLGAPLPAQSGARNWAGKKPNLLNVAVTRSKEVLYVVGNRSSWKSAHLFQELHRSLSDIL</sequence>
<name>A0A4Y8AB17_9SPHI</name>
<reference evidence="9" key="2">
    <citation type="submission" date="2019-03" db="EMBL/GenBank/DDBJ databases">
        <authorList>
            <person name="Yan Y.-Q."/>
            <person name="Du Z.-J."/>
        </authorList>
    </citation>
    <scope>NUCLEOTIDE SEQUENCE</scope>
    <source>
        <strain evidence="9">PP-F2FG21</strain>
    </source>
</reference>
<gene>
    <name evidence="9" type="ORF">E2R65_11250</name>
    <name evidence="8" type="ORF">GGR35_002113</name>
</gene>
<dbReference type="Pfam" id="PF13087">
    <property type="entry name" value="AAA_12"/>
    <property type="match status" value="1"/>
</dbReference>
<organism evidence="9 10">
    <name type="scientific">Mucilaginibacter phyllosphaerae</name>
    <dbReference type="NCBI Taxonomy" id="1812349"/>
    <lineage>
        <taxon>Bacteria</taxon>
        <taxon>Pseudomonadati</taxon>
        <taxon>Bacteroidota</taxon>
        <taxon>Sphingobacteriia</taxon>
        <taxon>Sphingobacteriales</taxon>
        <taxon>Sphingobacteriaceae</taxon>
        <taxon>Mucilaginibacter</taxon>
    </lineage>
</organism>
<keyword evidence="11" id="KW-1185">Reference proteome</keyword>
<evidence type="ECO:0000256" key="5">
    <source>
        <dbReference type="ARBA" id="ARBA00022840"/>
    </source>
</evidence>
<dbReference type="Pfam" id="PF13086">
    <property type="entry name" value="AAA_11"/>
    <property type="match status" value="1"/>
</dbReference>
<comment type="similarity">
    <text evidence="1">Belongs to the DNA2/NAM7 helicase family.</text>
</comment>
<keyword evidence="2" id="KW-0547">Nucleotide-binding</keyword>
<evidence type="ECO:0000259" key="7">
    <source>
        <dbReference type="Pfam" id="PF13087"/>
    </source>
</evidence>
<reference evidence="8 11" key="3">
    <citation type="submission" date="2020-08" db="EMBL/GenBank/DDBJ databases">
        <title>Genomic Encyclopedia of Type Strains, Phase IV (KMG-IV): sequencing the most valuable type-strain genomes for metagenomic binning, comparative biology and taxonomic classification.</title>
        <authorList>
            <person name="Goeker M."/>
        </authorList>
    </citation>
    <scope>NUCLEOTIDE SEQUENCE [LARGE SCALE GENOMIC DNA]</scope>
    <source>
        <strain evidence="8 11">DSM 100995</strain>
    </source>
</reference>
<dbReference type="InterPro" id="IPR047187">
    <property type="entry name" value="SF1_C_Upf1"/>
</dbReference>
<keyword evidence="3" id="KW-0378">Hydrolase</keyword>
<keyword evidence="4" id="KW-0347">Helicase</keyword>
<evidence type="ECO:0000256" key="2">
    <source>
        <dbReference type="ARBA" id="ARBA00022741"/>
    </source>
</evidence>
<evidence type="ECO:0000256" key="4">
    <source>
        <dbReference type="ARBA" id="ARBA00022806"/>
    </source>
</evidence>
<dbReference type="InterPro" id="IPR027417">
    <property type="entry name" value="P-loop_NTPase"/>
</dbReference>
<dbReference type="OrthoDB" id="9757917at2"/>
<dbReference type="GO" id="GO:0043139">
    <property type="term" value="F:5'-3' DNA helicase activity"/>
    <property type="evidence" value="ECO:0007669"/>
    <property type="project" value="TreeGrafter"/>
</dbReference>
<evidence type="ECO:0000313" key="9">
    <source>
        <dbReference type="EMBL" id="TEW65715.1"/>
    </source>
</evidence>
<evidence type="ECO:0000256" key="3">
    <source>
        <dbReference type="ARBA" id="ARBA00022801"/>
    </source>
</evidence>
<dbReference type="CDD" id="cd18808">
    <property type="entry name" value="SF1_C_Upf1"/>
    <property type="match status" value="1"/>
</dbReference>
<dbReference type="PANTHER" id="PTHR43788">
    <property type="entry name" value="DNA2/NAM7 HELICASE FAMILY MEMBER"/>
    <property type="match status" value="1"/>
</dbReference>
<comment type="caution">
    <text evidence="9">The sequence shown here is derived from an EMBL/GenBank/DDBJ whole genome shotgun (WGS) entry which is preliminary data.</text>
</comment>
<dbReference type="GO" id="GO:0005524">
    <property type="term" value="F:ATP binding"/>
    <property type="evidence" value="ECO:0007669"/>
    <property type="project" value="UniProtKB-KW"/>
</dbReference>
<dbReference type="EMBL" id="JACIEG010000003">
    <property type="protein sequence ID" value="MBB3969510.1"/>
    <property type="molecule type" value="Genomic_DNA"/>
</dbReference>
<keyword evidence="5" id="KW-0067">ATP-binding</keyword>
<dbReference type="InterPro" id="IPR041677">
    <property type="entry name" value="DNA2/NAM7_AAA_11"/>
</dbReference>
<accession>A0A4Y8AB17</accession>
<dbReference type="Proteomes" id="UP000583101">
    <property type="component" value="Unassembled WGS sequence"/>
</dbReference>
<dbReference type="SUPFAM" id="SSF52540">
    <property type="entry name" value="P-loop containing nucleoside triphosphate hydrolases"/>
    <property type="match status" value="1"/>
</dbReference>
<reference evidence="9 10" key="1">
    <citation type="journal article" date="2016" name="Int. J. Syst. Evol. Microbiol.">
        <title>Proposal of Mucilaginibacter phyllosphaerae sp. nov. isolated from the phyllosphere of Galium album.</title>
        <authorList>
            <person name="Aydogan E.L."/>
            <person name="Busse H.J."/>
            <person name="Moser G."/>
            <person name="Muller C."/>
            <person name="Kampfer P."/>
            <person name="Glaeser S.P."/>
        </authorList>
    </citation>
    <scope>NUCLEOTIDE SEQUENCE [LARGE SCALE GENOMIC DNA]</scope>
    <source>
        <strain evidence="9 10">PP-F2FG21</strain>
    </source>
</reference>
<evidence type="ECO:0000313" key="8">
    <source>
        <dbReference type="EMBL" id="MBB3969510.1"/>
    </source>
</evidence>
<dbReference type="PANTHER" id="PTHR43788:SF8">
    <property type="entry name" value="DNA-BINDING PROTEIN SMUBP-2"/>
    <property type="match status" value="1"/>
</dbReference>
<feature type="domain" description="DNA2/NAM7 helicase-like C-terminal" evidence="7">
    <location>
        <begin position="965"/>
        <end position="1127"/>
    </location>
</feature>
<proteinExistence type="inferred from homology"/>
<evidence type="ECO:0000259" key="6">
    <source>
        <dbReference type="Pfam" id="PF13086"/>
    </source>
</evidence>
<evidence type="ECO:0000256" key="1">
    <source>
        <dbReference type="ARBA" id="ARBA00007913"/>
    </source>
</evidence>
<protein>
    <submittedName>
        <fullName evidence="9">Uncharacterized protein</fullName>
    </submittedName>
</protein>